<dbReference type="STRING" id="1499967.U27_01733"/>
<dbReference type="PANTHER" id="PTHR46564">
    <property type="entry name" value="TRANSPOSASE"/>
    <property type="match status" value="1"/>
</dbReference>
<protein>
    <submittedName>
        <fullName evidence="3">Transposase and inactivated derivatives-like protein</fullName>
    </submittedName>
</protein>
<feature type="compositionally biased region" description="Basic and acidic residues" evidence="1">
    <location>
        <begin position="17"/>
        <end position="35"/>
    </location>
</feature>
<dbReference type="AlphaFoldDB" id="A0A0S6WAG3"/>
<reference evidence="3" key="1">
    <citation type="journal article" date="2015" name="PeerJ">
        <title>First genomic representation of candidate bacterial phylum KSB3 points to enhanced environmental sensing as a trigger of wastewater bulking.</title>
        <authorList>
            <person name="Sekiguchi Y."/>
            <person name="Ohashi A."/>
            <person name="Parks D.H."/>
            <person name="Yamauchi T."/>
            <person name="Tyson G.W."/>
            <person name="Hugenholtz P."/>
        </authorList>
    </citation>
    <scope>NUCLEOTIDE SEQUENCE [LARGE SCALE GENOMIC DNA]</scope>
</reference>
<evidence type="ECO:0000313" key="3">
    <source>
        <dbReference type="EMBL" id="GAK54902.1"/>
    </source>
</evidence>
<dbReference type="InterPro" id="IPR038717">
    <property type="entry name" value="Tc1-like_DDE_dom"/>
</dbReference>
<dbReference type="GO" id="GO:0003676">
    <property type="term" value="F:nucleic acid binding"/>
    <property type="evidence" value="ECO:0007669"/>
    <property type="project" value="InterPro"/>
</dbReference>
<accession>A0A0S6WAG3</accession>
<dbReference type="Proteomes" id="UP000030661">
    <property type="component" value="Unassembled WGS sequence"/>
</dbReference>
<feature type="domain" description="Tc1-like transposase DDE" evidence="2">
    <location>
        <begin position="53"/>
        <end position="186"/>
    </location>
</feature>
<evidence type="ECO:0000256" key="1">
    <source>
        <dbReference type="SAM" id="MobiDB-lite"/>
    </source>
</evidence>
<dbReference type="Gene3D" id="3.30.420.10">
    <property type="entry name" value="Ribonuclease H-like superfamily/Ribonuclease H"/>
    <property type="match status" value="1"/>
</dbReference>
<sequence length="218" mass="24048">MRGEPTDDQSGASAVETDAKKKSKRAEEQLRDDIKQARKEFQDAQKTLAGDDMISVDEMGGVTGISRTSGYAPCGERAMSYEPGGKGTRLSLIGALSTAGFLGGLELEGPVNGDVFEAFVEQILVPQLRPGKVVIWDNVSFHRRESLRELIEAHGATGKFLPAYSPELNPIEECWSKVKAWLRKKAAQTVLTSKVMVRFSWSIRLILHKMILENLTII</sequence>
<dbReference type="NCBIfam" id="NF033545">
    <property type="entry name" value="transpos_IS630"/>
    <property type="match status" value="1"/>
</dbReference>
<organism evidence="3">
    <name type="scientific">Vecturithrix granuli</name>
    <dbReference type="NCBI Taxonomy" id="1499967"/>
    <lineage>
        <taxon>Bacteria</taxon>
        <taxon>Candidatus Moduliflexota</taxon>
        <taxon>Candidatus Vecturitrichia</taxon>
        <taxon>Candidatus Vecturitrichales</taxon>
        <taxon>Candidatus Vecturitrichaceae</taxon>
        <taxon>Candidatus Vecturithrix</taxon>
    </lineage>
</organism>
<dbReference type="EMBL" id="DF820463">
    <property type="protein sequence ID" value="GAK54902.1"/>
    <property type="molecule type" value="Genomic_DNA"/>
</dbReference>
<dbReference type="InterPro" id="IPR036397">
    <property type="entry name" value="RNaseH_sf"/>
</dbReference>
<dbReference type="InterPro" id="IPR047655">
    <property type="entry name" value="Transpos_IS630-like"/>
</dbReference>
<dbReference type="Pfam" id="PF13358">
    <property type="entry name" value="DDE_3"/>
    <property type="match status" value="1"/>
</dbReference>
<dbReference type="PANTHER" id="PTHR46564:SF1">
    <property type="entry name" value="TRANSPOSASE"/>
    <property type="match status" value="1"/>
</dbReference>
<dbReference type="eggNOG" id="COG3335">
    <property type="taxonomic scope" value="Bacteria"/>
</dbReference>
<dbReference type="HOGENOM" id="CLU_056788_10_0_0"/>
<evidence type="ECO:0000259" key="2">
    <source>
        <dbReference type="Pfam" id="PF13358"/>
    </source>
</evidence>
<keyword evidence="4" id="KW-1185">Reference proteome</keyword>
<gene>
    <name evidence="3" type="ORF">U27_01733</name>
</gene>
<name>A0A0S6WAG3_VECG1</name>
<proteinExistence type="predicted"/>
<evidence type="ECO:0000313" key="4">
    <source>
        <dbReference type="Proteomes" id="UP000030661"/>
    </source>
</evidence>
<feature type="region of interest" description="Disordered" evidence="1">
    <location>
        <begin position="1"/>
        <end position="35"/>
    </location>
</feature>